<comment type="caution">
    <text evidence="1">The sequence shown here is derived from an EMBL/GenBank/DDBJ whole genome shotgun (WGS) entry which is preliminary data.</text>
</comment>
<gene>
    <name evidence="1" type="ORF">QBL07_17120</name>
</gene>
<dbReference type="AlphaFoldDB" id="A0AAW6RE93"/>
<evidence type="ECO:0000313" key="1">
    <source>
        <dbReference type="EMBL" id="MDG6782548.1"/>
    </source>
</evidence>
<dbReference type="RefSeq" id="WP_005199402.1">
    <property type="nucleotide sequence ID" value="NZ_CP022580.1"/>
</dbReference>
<proteinExistence type="predicted"/>
<dbReference type="EMBL" id="JARUXG010000011">
    <property type="protein sequence ID" value="MDG6782548.1"/>
    <property type="molecule type" value="Genomic_DNA"/>
</dbReference>
<evidence type="ECO:0008006" key="2">
    <source>
        <dbReference type="Google" id="ProtNLM"/>
    </source>
</evidence>
<sequence>MNDPAPSRLDVPLLVVDGANVVGSVPDGWWRDRKGAAQRLRDRLAQLAEPGLDALTGPIEVVLVVEGRARGIASVPDVTVVEAPASGDDTIVDVVGDHPDRRRVVVTADRELRARVSALGAEILGPSSILS</sequence>
<name>A0AAW6RE93_GORRU</name>
<protein>
    <recommendedName>
        <fullName evidence="2">NTP pyrophosphohydrolase</fullName>
    </recommendedName>
</protein>
<reference evidence="1" key="1">
    <citation type="submission" date="2023-04" db="EMBL/GenBank/DDBJ databases">
        <title>Characterization and analysis of the complete genome of Gordonia rubripertincta 112, the degrader of aromatic and aliphatic compounds.</title>
        <authorList>
            <person name="Frantsuzova E."/>
            <person name="Bogun A."/>
            <person name="Delegan Y."/>
        </authorList>
    </citation>
    <scope>NUCLEOTIDE SEQUENCE</scope>
    <source>
        <strain evidence="1">112</strain>
    </source>
</reference>
<accession>A0AAW6RE93</accession>
<organism evidence="1">
    <name type="scientific">Gordonia rubripertincta</name>
    <name type="common">Rhodococcus corallinus</name>
    <dbReference type="NCBI Taxonomy" id="36822"/>
    <lineage>
        <taxon>Bacteria</taxon>
        <taxon>Bacillati</taxon>
        <taxon>Actinomycetota</taxon>
        <taxon>Actinomycetes</taxon>
        <taxon>Mycobacteriales</taxon>
        <taxon>Gordoniaceae</taxon>
        <taxon>Gordonia</taxon>
    </lineage>
</organism>
<dbReference type="KEGG" id="gru:GCWB2_10625"/>